<keyword evidence="1" id="KW-0812">Transmembrane</keyword>
<feature type="transmembrane region" description="Helical" evidence="1">
    <location>
        <begin position="144"/>
        <end position="163"/>
    </location>
</feature>
<keyword evidence="3" id="KW-1185">Reference proteome</keyword>
<dbReference type="RefSeq" id="WP_189426315.1">
    <property type="nucleotide sequence ID" value="NZ_BMZE01000003.1"/>
</dbReference>
<name>A0A918SBE9_9HYPH</name>
<sequence length="187" mass="20678">MSMQYQARNGLTDKEARYTLTPTGIDWQAGEKSGSLAFDAITSLRLIDYVSPNGTAYQCTIKSHGHKPLKFRSQHYVSLGAFEDRRTGYSAFVRALLHRLEHRNDIRFIAGSTGLWIMWLSVGLIYLGVALVLVLVILEEVASINLSGIPAIIIAIVAVPLVWRSVRKGRAKRFDPRDPPASLLGAA</sequence>
<dbReference type="AlphaFoldDB" id="A0A918SBE9"/>
<evidence type="ECO:0000256" key="1">
    <source>
        <dbReference type="SAM" id="Phobius"/>
    </source>
</evidence>
<keyword evidence="1" id="KW-1133">Transmembrane helix</keyword>
<evidence type="ECO:0000313" key="3">
    <source>
        <dbReference type="Proteomes" id="UP000646579"/>
    </source>
</evidence>
<reference evidence="2" key="2">
    <citation type="submission" date="2020-09" db="EMBL/GenBank/DDBJ databases">
        <authorList>
            <person name="Sun Q."/>
            <person name="Kim S."/>
        </authorList>
    </citation>
    <scope>NUCLEOTIDE SEQUENCE</scope>
    <source>
        <strain evidence="2">KCTC 32437</strain>
    </source>
</reference>
<dbReference type="EMBL" id="BMZE01000003">
    <property type="protein sequence ID" value="GHA30340.1"/>
    <property type="molecule type" value="Genomic_DNA"/>
</dbReference>
<gene>
    <name evidence="2" type="ORF">GCM10007989_27600</name>
</gene>
<feature type="transmembrane region" description="Helical" evidence="1">
    <location>
        <begin position="116"/>
        <end position="138"/>
    </location>
</feature>
<reference evidence="2" key="1">
    <citation type="journal article" date="2014" name="Int. J. Syst. Evol. Microbiol.">
        <title>Complete genome sequence of Corynebacterium casei LMG S-19264T (=DSM 44701T), isolated from a smear-ripened cheese.</title>
        <authorList>
            <consortium name="US DOE Joint Genome Institute (JGI-PGF)"/>
            <person name="Walter F."/>
            <person name="Albersmeier A."/>
            <person name="Kalinowski J."/>
            <person name="Ruckert C."/>
        </authorList>
    </citation>
    <scope>NUCLEOTIDE SEQUENCE</scope>
    <source>
        <strain evidence="2">KCTC 32437</strain>
    </source>
</reference>
<comment type="caution">
    <text evidence="2">The sequence shown here is derived from an EMBL/GenBank/DDBJ whole genome shotgun (WGS) entry which is preliminary data.</text>
</comment>
<evidence type="ECO:0000313" key="2">
    <source>
        <dbReference type="EMBL" id="GHA30340.1"/>
    </source>
</evidence>
<dbReference type="Proteomes" id="UP000646579">
    <property type="component" value="Unassembled WGS sequence"/>
</dbReference>
<organism evidence="2 3">
    <name type="scientific">Devosia pacifica</name>
    <dbReference type="NCBI Taxonomy" id="1335967"/>
    <lineage>
        <taxon>Bacteria</taxon>
        <taxon>Pseudomonadati</taxon>
        <taxon>Pseudomonadota</taxon>
        <taxon>Alphaproteobacteria</taxon>
        <taxon>Hyphomicrobiales</taxon>
        <taxon>Devosiaceae</taxon>
        <taxon>Devosia</taxon>
    </lineage>
</organism>
<proteinExistence type="predicted"/>
<protein>
    <submittedName>
        <fullName evidence="2">Uncharacterized protein</fullName>
    </submittedName>
</protein>
<keyword evidence="1" id="KW-0472">Membrane</keyword>
<accession>A0A918SBE9</accession>